<dbReference type="AlphaFoldDB" id="T1E1T8"/>
<dbReference type="PANTHER" id="PTHR47027:SF20">
    <property type="entry name" value="REVERSE TRANSCRIPTASE-LIKE PROTEIN WITH RNA-DIRECTED DNA POLYMERASE DOMAIN"/>
    <property type="match status" value="1"/>
</dbReference>
<protein>
    <submittedName>
        <fullName evidence="4">Putative jockey ele1</fullName>
    </submittedName>
</protein>
<dbReference type="CDD" id="cd01650">
    <property type="entry name" value="RT_nLTR_like"/>
    <property type="match status" value="1"/>
</dbReference>
<evidence type="ECO:0000256" key="1">
    <source>
        <dbReference type="SAM" id="Coils"/>
    </source>
</evidence>
<dbReference type="Pfam" id="PF00078">
    <property type="entry name" value="RVT_1"/>
    <property type="match status" value="1"/>
</dbReference>
<keyword evidence="1" id="KW-0175">Coiled coil</keyword>
<dbReference type="PROSITE" id="PS50878">
    <property type="entry name" value="RT_POL"/>
    <property type="match status" value="1"/>
</dbReference>
<feature type="coiled-coil region" evidence="1">
    <location>
        <begin position="350"/>
        <end position="396"/>
    </location>
</feature>
<sequence length="972" mass="112812">KRTNDWKLGTWNCRSLNFLGSTRVLSAELKNRKFDIVALQEVCWKSSTVRTFRDGHTIYQSCGNTHELGTAFIVMGEMQKRVIGWWPINPRMCRLRIKGRFFNISIINVHSPHLGSTDDDKDEFYAQLEREYDRCPTHDIKIVIGDFNAQVGQEEEFRPVIGKFSAHQLTNDNGLRLIDFAASKNMAVRSTFFQHRLPHRYTWRSPNQTESQIDHVLIDGRHFSDITDVRTYRGANIDSDHYLVMVKMRPKLSVVNNIRYRRPPRYNLARLKQPDVAESYAHSLEAVLPEEGELDEAPLEDCWNTVKTAINSVAENVLGHVERSRRNEWFDEECQQVLEEKNAARVLMLRQATRQNVERYRQKRRQQTQLFREKKRHLEEEECEELEQLYRSHETRKFYQKLNASRKGFVPRAEMCRDKDGSILTNDCEVTERWKQHFDEHLNGEQEENQDSEGSDIVGADGDVPPPTIGEVKDAIKRLKNNKSAGKDGIGAELIKMGPDKLAKCLHRLIVRIWDTEQLPEEWKDGVICPIYKKGDKLDCENYRAITVLNAAYKVLSQVIFRRLSPLANRFVGSYQAGFIEGRSTTDQIFTLRQILQKCREYRVPTHHLFIDFKAAYDTINRNELWKIMDENGFPGKLTRLIKATMDGIQCCVRISGGLSGSFESRRGLRQGDGLSCLLFNIALEGVMKRAAFNMRGTIFNRSSQFICFADDVDIVGRTFEAVAENYTRLKREAEKIGLRINTSKTKYMLACGTEHDRARLGSSVTIDGDEFEVVDEFVYLGSLVTTDNDTSREIRRRIISGSRAYYGLHKQLRSNRLSPRTKCTLYKTLIRPVVLYGHETWTTLEEDQRALGVFERRVLRTIYGGVQEDGVWRRRMNHELAQLTGEPSINKVVRAGRIRWAGHVARMPDNYPARMVFDGNPVGTRRRGAQRARWLDQVEQDLESIRCPRDWRGAARNRERWRNYVQQAMFM</sequence>
<organism evidence="4">
    <name type="scientific">Psorophora albipes</name>
    <dbReference type="NCBI Taxonomy" id="869069"/>
    <lineage>
        <taxon>Eukaryota</taxon>
        <taxon>Metazoa</taxon>
        <taxon>Ecdysozoa</taxon>
        <taxon>Arthropoda</taxon>
        <taxon>Hexapoda</taxon>
        <taxon>Insecta</taxon>
        <taxon>Pterygota</taxon>
        <taxon>Neoptera</taxon>
        <taxon>Endopterygota</taxon>
        <taxon>Diptera</taxon>
        <taxon>Nematocera</taxon>
        <taxon>Culicoidea</taxon>
        <taxon>Culicidae</taxon>
        <taxon>Culicinae</taxon>
        <taxon>Aedini</taxon>
        <taxon>Psorophora</taxon>
    </lineage>
</organism>
<dbReference type="InterPro" id="IPR043502">
    <property type="entry name" value="DNA/RNA_pol_sf"/>
</dbReference>
<name>T1E1T8_9DIPT</name>
<feature type="region of interest" description="Disordered" evidence="2">
    <location>
        <begin position="443"/>
        <end position="466"/>
    </location>
</feature>
<dbReference type="PANTHER" id="PTHR47027">
    <property type="entry name" value="REVERSE TRANSCRIPTASE DOMAIN-CONTAINING PROTEIN"/>
    <property type="match status" value="1"/>
</dbReference>
<dbReference type="GO" id="GO:0003824">
    <property type="term" value="F:catalytic activity"/>
    <property type="evidence" value="ECO:0007669"/>
    <property type="project" value="InterPro"/>
</dbReference>
<reference evidence="4" key="1">
    <citation type="journal article" date="2013" name="BMC Genomics">
        <title>A deep insight into the sialotranscriptome of the mosquito, Psorophora albipes.</title>
        <authorList>
            <person name="Chagas A.C."/>
            <person name="Calvo E."/>
            <person name="Rios-Velasquez C.M."/>
            <person name="Pessoa F.A."/>
            <person name="Medeiros J.F."/>
            <person name="Ribeiro J.M."/>
        </authorList>
    </citation>
    <scope>NUCLEOTIDE SEQUENCE</scope>
</reference>
<evidence type="ECO:0000256" key="2">
    <source>
        <dbReference type="SAM" id="MobiDB-lite"/>
    </source>
</evidence>
<dbReference type="SUPFAM" id="SSF56219">
    <property type="entry name" value="DNase I-like"/>
    <property type="match status" value="1"/>
</dbReference>
<dbReference type="InterPro" id="IPR005135">
    <property type="entry name" value="Endo/exonuclease/phosphatase"/>
</dbReference>
<feature type="domain" description="Reverse transcriptase" evidence="3">
    <location>
        <begin position="512"/>
        <end position="765"/>
    </location>
</feature>
<evidence type="ECO:0000259" key="3">
    <source>
        <dbReference type="PROSITE" id="PS50878"/>
    </source>
</evidence>
<feature type="compositionally biased region" description="Acidic residues" evidence="2">
    <location>
        <begin position="445"/>
        <end position="454"/>
    </location>
</feature>
<dbReference type="Gene3D" id="3.60.10.10">
    <property type="entry name" value="Endonuclease/exonuclease/phosphatase"/>
    <property type="match status" value="1"/>
</dbReference>
<dbReference type="InterPro" id="IPR000477">
    <property type="entry name" value="RT_dom"/>
</dbReference>
<dbReference type="InterPro" id="IPR036691">
    <property type="entry name" value="Endo/exonu/phosph_ase_sf"/>
</dbReference>
<proteinExistence type="evidence at transcript level"/>
<feature type="non-terminal residue" evidence="4">
    <location>
        <position position="1"/>
    </location>
</feature>
<dbReference type="Pfam" id="PF03372">
    <property type="entry name" value="Exo_endo_phos"/>
    <property type="match status" value="1"/>
</dbReference>
<dbReference type="GO" id="GO:0071897">
    <property type="term" value="P:DNA biosynthetic process"/>
    <property type="evidence" value="ECO:0007669"/>
    <property type="project" value="UniProtKB-ARBA"/>
</dbReference>
<dbReference type="EMBL" id="GALA01001775">
    <property type="protein sequence ID" value="JAA93077.1"/>
    <property type="molecule type" value="mRNA"/>
</dbReference>
<dbReference type="CDD" id="cd09076">
    <property type="entry name" value="L1-EN"/>
    <property type="match status" value="1"/>
</dbReference>
<dbReference type="SUPFAM" id="SSF56672">
    <property type="entry name" value="DNA/RNA polymerases"/>
    <property type="match status" value="1"/>
</dbReference>
<evidence type="ECO:0000313" key="4">
    <source>
        <dbReference type="EMBL" id="JAA93077.1"/>
    </source>
</evidence>
<accession>T1E1T8</accession>